<dbReference type="AlphaFoldDB" id="A0A0G0TPT9"/>
<evidence type="ECO:0008006" key="3">
    <source>
        <dbReference type="Google" id="ProtNLM"/>
    </source>
</evidence>
<protein>
    <recommendedName>
        <fullName evidence="3">DUF3800 domain-containing protein</fullName>
    </recommendedName>
</protein>
<dbReference type="EMBL" id="LBZW01000019">
    <property type="protein sequence ID" value="KKR79003.1"/>
    <property type="molecule type" value="Genomic_DNA"/>
</dbReference>
<proteinExistence type="predicted"/>
<organism evidence="1 2">
    <name type="scientific">Candidatus Nomurabacteria bacterium GW2011_GWA2_40_9</name>
    <dbReference type="NCBI Taxonomy" id="1618734"/>
    <lineage>
        <taxon>Bacteria</taxon>
        <taxon>Candidatus Nomuraibacteriota</taxon>
    </lineage>
</organism>
<dbReference type="InterPro" id="IPR024524">
    <property type="entry name" value="DUF3800"/>
</dbReference>
<reference evidence="1 2" key="1">
    <citation type="journal article" date="2015" name="Nature">
        <title>rRNA introns, odd ribosomes, and small enigmatic genomes across a large radiation of phyla.</title>
        <authorList>
            <person name="Brown C.T."/>
            <person name="Hug L.A."/>
            <person name="Thomas B.C."/>
            <person name="Sharon I."/>
            <person name="Castelle C.J."/>
            <person name="Singh A."/>
            <person name="Wilkins M.J."/>
            <person name="Williams K.H."/>
            <person name="Banfield J.F."/>
        </authorList>
    </citation>
    <scope>NUCLEOTIDE SEQUENCE [LARGE SCALE GENOMIC DNA]</scope>
</reference>
<name>A0A0G0TPT9_9BACT</name>
<evidence type="ECO:0000313" key="2">
    <source>
        <dbReference type="Proteomes" id="UP000034749"/>
    </source>
</evidence>
<dbReference type="Pfam" id="PF12686">
    <property type="entry name" value="DUF3800"/>
    <property type="match status" value="1"/>
</dbReference>
<accession>A0A0G0TPT9</accession>
<gene>
    <name evidence="1" type="ORF">UU24_C0019G0004</name>
</gene>
<evidence type="ECO:0000313" key="1">
    <source>
        <dbReference type="EMBL" id="KKR79003.1"/>
    </source>
</evidence>
<sequence length="260" mass="30148">MFFKSNKEIKTGDLKLSDYNQIWTKFCFLDESGSLSNRTEPYFTVGLLKMSMPYYLQSKILYQRSKLNFHDEIKFNKISKNNIAFAKFVVDSFFDTRSLSFYSYTTHKDSKYFQNNFANDIWSAYEKITLKLLGASLADKEILILIADHITTPKDVKFEVNIKKNFNESKKRLALSGVCRFDSKSNDLLQIVDLLIGSITYDIKYQNKLVSGDEFKLKLVEYVKNKLGTDTFIKGFRNHSFNIFVEQDNGVEANEKGLSS</sequence>
<dbReference type="Proteomes" id="UP000034749">
    <property type="component" value="Unassembled WGS sequence"/>
</dbReference>
<comment type="caution">
    <text evidence="1">The sequence shown here is derived from an EMBL/GenBank/DDBJ whole genome shotgun (WGS) entry which is preliminary data.</text>
</comment>